<dbReference type="CDD" id="cd10439">
    <property type="entry name" value="GIY-YIG_COG3410"/>
    <property type="match status" value="1"/>
</dbReference>
<feature type="domain" description="Helicase ATP-binding" evidence="1">
    <location>
        <begin position="146"/>
        <end position="311"/>
    </location>
</feature>
<dbReference type="Gene3D" id="3.40.50.300">
    <property type="entry name" value="P-loop containing nucleotide triphosphate hydrolases"/>
    <property type="match status" value="1"/>
</dbReference>
<dbReference type="SUPFAM" id="SSF52540">
    <property type="entry name" value="P-loop containing nucleoside triphosphate hydrolases"/>
    <property type="match status" value="1"/>
</dbReference>
<gene>
    <name evidence="2" type="ORF">K340107D12_35890</name>
</gene>
<accession>A0ABQ0BW60</accession>
<protein>
    <recommendedName>
        <fullName evidence="1">Helicase ATP-binding domain-containing protein</fullName>
    </recommendedName>
</protein>
<dbReference type="SMART" id="SM00487">
    <property type="entry name" value="DEXDc"/>
    <property type="match status" value="1"/>
</dbReference>
<reference evidence="2 3" key="1">
    <citation type="submission" date="2024-04" db="EMBL/GenBank/DDBJ databases">
        <title>Defined microbial consortia suppress multidrug-resistant proinflammatory Enterobacteriaceae via ecological control.</title>
        <authorList>
            <person name="Furuichi M."/>
            <person name="Kawaguchi T."/>
            <person name="Pust M."/>
            <person name="Yasuma K."/>
            <person name="Plichta D."/>
            <person name="Hasegawa N."/>
            <person name="Ohya T."/>
            <person name="Bhattarai S."/>
            <person name="Sasajima S."/>
            <person name="Aoto Y."/>
            <person name="Tuganbaev T."/>
            <person name="Yaginuma M."/>
            <person name="Ueda M."/>
            <person name="Okahashi N."/>
            <person name="Amafuji K."/>
            <person name="Kiridooshi Y."/>
            <person name="Sugita K."/>
            <person name="Strazar M."/>
            <person name="Skelly A."/>
            <person name="Suda W."/>
            <person name="Hattori M."/>
            <person name="Nakamoto N."/>
            <person name="Caballero S."/>
            <person name="Norman J."/>
            <person name="Olle B."/>
            <person name="Tanoue T."/>
            <person name="Arita M."/>
            <person name="Bucci V."/>
            <person name="Atarashi K."/>
            <person name="Xavier R."/>
            <person name="Honda K."/>
        </authorList>
    </citation>
    <scope>NUCLEOTIDE SEQUENCE [LARGE SCALE GENOMIC DNA]</scope>
    <source>
        <strain evidence="3">k34-0107-D12</strain>
    </source>
</reference>
<evidence type="ECO:0000313" key="3">
    <source>
        <dbReference type="Proteomes" id="UP001600941"/>
    </source>
</evidence>
<dbReference type="EMBL" id="BAABZQ010000001">
    <property type="protein sequence ID" value="GAA6500773.1"/>
    <property type="molecule type" value="Genomic_DNA"/>
</dbReference>
<dbReference type="Pfam" id="PF09848">
    <property type="entry name" value="SLFN-g3_helicase"/>
    <property type="match status" value="1"/>
</dbReference>
<comment type="caution">
    <text evidence="2">The sequence shown here is derived from an EMBL/GenBank/DDBJ whole genome shotgun (WGS) entry which is preliminary data.</text>
</comment>
<dbReference type="RefSeq" id="WP_103733102.1">
    <property type="nucleotide sequence ID" value="NZ_AP031413.1"/>
</dbReference>
<name>A0ABQ0BW60_9FIRM</name>
<proteinExistence type="predicted"/>
<dbReference type="InterPro" id="IPR018647">
    <property type="entry name" value="SLFN_3-like_DNA/RNA_helicase"/>
</dbReference>
<dbReference type="InterPro" id="IPR000305">
    <property type="entry name" value="GIY-YIG_endonuc"/>
</dbReference>
<evidence type="ECO:0000259" key="1">
    <source>
        <dbReference type="SMART" id="SM00487"/>
    </source>
</evidence>
<dbReference type="Proteomes" id="UP001600941">
    <property type="component" value="Unassembled WGS sequence"/>
</dbReference>
<sequence length="527" mass="62107">MFKITEGDFKNQIYGEESYLSNWPMLYILDNGKQAYIGESNHVKNRMSQHHNSLDKKIFDKVHFIYSSKFNQSVTFDYESKLIQYIAADELYEVRNKNAGMAEKEYYGKKEYDEKFQVLWRRLQREKIVKHSLEELENSDLFKYSPYKELNGDQRTAVEEIIGSLKQDGKQTIVVNGWPGSGKTIVAIFLLKYLRDSEEFKDKKIGFVVPQTSLRKTLKGIFKSIYGLRSSDVLSPSDVTKQFYDILLVDEAHRLHQYKNISYMGAFKKNCEKIGLTIESDELDWILHQCKCPVLFYDEMQVVGPSGIDVRRFHKKMEIEQTKRMISYYNLLTQMRVNGGNDYIAYVKNILSGNVREKKTFDKYEFKLMTDFKAFNQLMYQKEEEVQLVRMAAGYAWEWISKNDKTVYDIEIQGIKKQWNHCTEGWVHSSEAINEVGCIHSTQGYDLNYAFIILGEEIGYDPVSKSIIIRPQNYYDQNGKKTVEYEELKEYIQHIYYVLMTRGIRGSYLYVCDQELRKYISQYVDTV</sequence>
<dbReference type="InterPro" id="IPR027417">
    <property type="entry name" value="P-loop_NTPase"/>
</dbReference>
<keyword evidence="3" id="KW-1185">Reference proteome</keyword>
<organism evidence="2 3">
    <name type="scientific">Blautia parvula</name>
    <dbReference type="NCBI Taxonomy" id="2877527"/>
    <lineage>
        <taxon>Bacteria</taxon>
        <taxon>Bacillati</taxon>
        <taxon>Bacillota</taxon>
        <taxon>Clostridia</taxon>
        <taxon>Lachnospirales</taxon>
        <taxon>Lachnospiraceae</taxon>
        <taxon>Blautia</taxon>
    </lineage>
</organism>
<evidence type="ECO:0000313" key="2">
    <source>
        <dbReference type="EMBL" id="GAA6500773.1"/>
    </source>
</evidence>
<dbReference type="InterPro" id="IPR014001">
    <property type="entry name" value="Helicase_ATP-bd"/>
</dbReference>
<dbReference type="Pfam" id="PF01541">
    <property type="entry name" value="GIY-YIG"/>
    <property type="match status" value="1"/>
</dbReference>